<dbReference type="Gene3D" id="3.30.750.180">
    <property type="entry name" value="GpdQ, beta-strand dimerisation domain"/>
    <property type="match status" value="1"/>
</dbReference>
<evidence type="ECO:0000256" key="4">
    <source>
        <dbReference type="ARBA" id="ARBA00025742"/>
    </source>
</evidence>
<sequence length="272" mass="30760">MFIAQISDLHVVSDTHRMYDFLDVNSQTAKAFAYLKSLPIDLSCIVISGDTVNCGTQASYHMLERLLDESRCPIFTIPGNHDDRDFLRTVASGKYHRSKRDKLDYIVDDFDIKLIFIDSSVKGVPHGYLDKDQVEFICDSLRHSDKPAMIFMHHPPFLTGDTHMDPIYCLNGEELLNAVSQFSHLKAISCGHVHRAIFKNHNGLSLMTAPSIATTFLTDFFSSEGRFFETDSSYLLHRFKQNEGLTSFCETIPQTLPISIQKVISCPKTGEV</sequence>
<protein>
    <submittedName>
        <fullName evidence="6">3',5'-cyclic AMP phosphodiesterase CpdA</fullName>
    </submittedName>
</protein>
<evidence type="ECO:0000259" key="5">
    <source>
        <dbReference type="Pfam" id="PF00149"/>
    </source>
</evidence>
<evidence type="ECO:0000256" key="2">
    <source>
        <dbReference type="ARBA" id="ARBA00022801"/>
    </source>
</evidence>
<dbReference type="InterPro" id="IPR004843">
    <property type="entry name" value="Calcineurin-like_PHP"/>
</dbReference>
<dbReference type="Gene3D" id="3.60.21.40">
    <property type="entry name" value="GpdQ, catalytic alpha/beta sandwich domain"/>
    <property type="match status" value="1"/>
</dbReference>
<evidence type="ECO:0000256" key="1">
    <source>
        <dbReference type="ARBA" id="ARBA00022723"/>
    </source>
</evidence>
<dbReference type="SUPFAM" id="SSF56300">
    <property type="entry name" value="Metallo-dependent phosphatases"/>
    <property type="match status" value="1"/>
</dbReference>
<comment type="similarity">
    <text evidence="4">Belongs to the cyclic nucleotide phosphodiesterase class-III family.</text>
</comment>
<dbReference type="PANTHER" id="PTHR42988">
    <property type="entry name" value="PHOSPHOHYDROLASE"/>
    <property type="match status" value="1"/>
</dbReference>
<dbReference type="InterPro" id="IPR042283">
    <property type="entry name" value="GpdQ_catalytic"/>
</dbReference>
<proteinExistence type="inferred from homology"/>
<evidence type="ECO:0000313" key="6">
    <source>
        <dbReference type="EMBL" id="SES70742.1"/>
    </source>
</evidence>
<dbReference type="Proteomes" id="UP000242642">
    <property type="component" value="Unassembled WGS sequence"/>
</dbReference>
<dbReference type="PANTHER" id="PTHR42988:SF2">
    <property type="entry name" value="CYCLIC NUCLEOTIDE PHOSPHODIESTERASE CBUA0032-RELATED"/>
    <property type="match status" value="1"/>
</dbReference>
<dbReference type="EMBL" id="FOHV01000002">
    <property type="protein sequence ID" value="SES70742.1"/>
    <property type="molecule type" value="Genomic_DNA"/>
</dbReference>
<gene>
    <name evidence="6" type="ORF">SAMN02583745_00275</name>
</gene>
<feature type="domain" description="Calcineurin-like phosphoesterase" evidence="5">
    <location>
        <begin position="3"/>
        <end position="195"/>
    </location>
</feature>
<evidence type="ECO:0000313" key="7">
    <source>
        <dbReference type="Proteomes" id="UP000242642"/>
    </source>
</evidence>
<dbReference type="InterPro" id="IPR042281">
    <property type="entry name" value="GpdQ_beta-strand"/>
</dbReference>
<dbReference type="GO" id="GO:0016787">
    <property type="term" value="F:hydrolase activity"/>
    <property type="evidence" value="ECO:0007669"/>
    <property type="project" value="UniProtKB-KW"/>
</dbReference>
<dbReference type="InterPro" id="IPR029052">
    <property type="entry name" value="Metallo-depent_PP-like"/>
</dbReference>
<keyword evidence="2" id="KW-0378">Hydrolase</keyword>
<accession>A0A1H9YNX1</accession>
<keyword evidence="3" id="KW-0408">Iron</keyword>
<keyword evidence="7" id="KW-1185">Reference proteome</keyword>
<dbReference type="AlphaFoldDB" id="A0A1H9YNX1"/>
<name>A0A1H9YNX1_9GAMM</name>
<dbReference type="STRING" id="1123402.SAMN02583745_00275"/>
<dbReference type="RefSeq" id="WP_177168551.1">
    <property type="nucleotide sequence ID" value="NZ_FOHV01000002.1"/>
</dbReference>
<dbReference type="GO" id="GO:0046872">
    <property type="term" value="F:metal ion binding"/>
    <property type="evidence" value="ECO:0007669"/>
    <property type="project" value="UniProtKB-KW"/>
</dbReference>
<dbReference type="InterPro" id="IPR050884">
    <property type="entry name" value="CNP_phosphodiesterase-III"/>
</dbReference>
<keyword evidence="1" id="KW-0479">Metal-binding</keyword>
<dbReference type="Pfam" id="PF00149">
    <property type="entry name" value="Metallophos"/>
    <property type="match status" value="1"/>
</dbReference>
<organism evidence="6 7">
    <name type="scientific">Thorsellia anophelis DSM 18579</name>
    <dbReference type="NCBI Taxonomy" id="1123402"/>
    <lineage>
        <taxon>Bacteria</taxon>
        <taxon>Pseudomonadati</taxon>
        <taxon>Pseudomonadota</taxon>
        <taxon>Gammaproteobacteria</taxon>
        <taxon>Enterobacterales</taxon>
        <taxon>Thorselliaceae</taxon>
        <taxon>Thorsellia</taxon>
    </lineage>
</organism>
<evidence type="ECO:0000256" key="3">
    <source>
        <dbReference type="ARBA" id="ARBA00023004"/>
    </source>
</evidence>
<reference evidence="7" key="1">
    <citation type="submission" date="2016-10" db="EMBL/GenBank/DDBJ databases">
        <authorList>
            <person name="Varghese N."/>
            <person name="Submissions S."/>
        </authorList>
    </citation>
    <scope>NUCLEOTIDE SEQUENCE [LARGE SCALE GENOMIC DNA]</scope>
    <source>
        <strain evidence="7">DSM 18579</strain>
    </source>
</reference>